<name>A0A1I2I1X8_9GAMM</name>
<evidence type="ECO:0000313" key="2">
    <source>
        <dbReference type="Proteomes" id="UP000199477"/>
    </source>
</evidence>
<dbReference type="EMBL" id="FONH01000014">
    <property type="protein sequence ID" value="SFF35077.1"/>
    <property type="molecule type" value="Genomic_DNA"/>
</dbReference>
<sequence length="81" mass="9505">MPTRISDDIWRQFQEELAAVDRKPSAPLSRDELAQLNPEQRMALAKTEFMGIKRKYGLKLDDVLTFLPEEDVVTYLQRLMH</sequence>
<evidence type="ECO:0000313" key="1">
    <source>
        <dbReference type="EMBL" id="SFF35077.1"/>
    </source>
</evidence>
<proteinExistence type="predicted"/>
<reference evidence="2" key="1">
    <citation type="submission" date="2016-10" db="EMBL/GenBank/DDBJ databases">
        <authorList>
            <person name="Varghese N."/>
            <person name="Submissions S."/>
        </authorList>
    </citation>
    <scope>NUCLEOTIDE SEQUENCE [LARGE SCALE GENOMIC DNA]</scope>
    <source>
        <strain evidence="2">UNC178MFTsu3.1</strain>
    </source>
</reference>
<organism evidence="1 2">
    <name type="scientific">Dyella marensis</name>
    <dbReference type="NCBI Taxonomy" id="500610"/>
    <lineage>
        <taxon>Bacteria</taxon>
        <taxon>Pseudomonadati</taxon>
        <taxon>Pseudomonadota</taxon>
        <taxon>Gammaproteobacteria</taxon>
        <taxon>Lysobacterales</taxon>
        <taxon>Rhodanobacteraceae</taxon>
        <taxon>Dyella</taxon>
    </lineage>
</organism>
<dbReference type="Proteomes" id="UP000199477">
    <property type="component" value="Unassembled WGS sequence"/>
</dbReference>
<gene>
    <name evidence="1" type="ORF">SAMN02799615_03222</name>
</gene>
<accession>A0A1I2I1X8</accession>
<protein>
    <submittedName>
        <fullName evidence="1">Uncharacterized protein</fullName>
    </submittedName>
</protein>
<keyword evidence="2" id="KW-1185">Reference proteome</keyword>
<dbReference type="RefSeq" id="WP_035324200.1">
    <property type="nucleotide sequence ID" value="NZ_FONH01000014.1"/>
</dbReference>
<dbReference type="AlphaFoldDB" id="A0A1I2I1X8"/>
<dbReference type="STRING" id="500610.SAMN02799615_03222"/>